<reference evidence="7" key="1">
    <citation type="submission" date="2025-08" db="UniProtKB">
        <authorList>
            <consortium name="RefSeq"/>
        </authorList>
    </citation>
    <scope>IDENTIFICATION</scope>
    <source>
        <tissue evidence="7">Adult</tissue>
    </source>
</reference>
<feature type="transmembrane region" description="Helical" evidence="5">
    <location>
        <begin position="241"/>
        <end position="266"/>
    </location>
</feature>
<protein>
    <submittedName>
        <fullName evidence="7">Tetraspanin-11</fullName>
    </submittedName>
</protein>
<evidence type="ECO:0000313" key="7">
    <source>
        <dbReference type="RefSeq" id="XP_049317236.1"/>
    </source>
</evidence>
<proteinExistence type="predicted"/>
<dbReference type="InterPro" id="IPR008952">
    <property type="entry name" value="Tetraspanin_EC2_sf"/>
</dbReference>
<evidence type="ECO:0000256" key="1">
    <source>
        <dbReference type="ARBA" id="ARBA00004141"/>
    </source>
</evidence>
<sequence length="276" mass="31578">MPRAFNHKLFLYCCNLIFLFCGVILIVFGFFLFNDSKRILLSRLLVTTSEKLNSLPQPLFYYISIGVPAAGCIAVLVSMVGFWASSLHTYCCLSLYFLSVVVLLLAQLLVCLAITLWPHCLGISLDESKMVKVLQGNYGMPGKEQFTNAIDLVQTHFGCCGINNDINYDTSLWKLQSYGQREWVVPLTCCILQNVDDKLSYLDPKPENITQCQMLQKMDYVKNRHKMPCLKYIENWYNEQYALFLQFSFIIAIVEFCILLSVIVNCTKIAKKSCQK</sequence>
<feature type="transmembrane region" description="Helical" evidence="5">
    <location>
        <begin position="95"/>
        <end position="117"/>
    </location>
</feature>
<dbReference type="Pfam" id="PF00335">
    <property type="entry name" value="Tetraspanin"/>
    <property type="match status" value="1"/>
</dbReference>
<accession>A0ABM3K6X6</accession>
<comment type="subcellular location">
    <subcellularLocation>
        <location evidence="1">Membrane</location>
        <topology evidence="1">Multi-pass membrane protein</topology>
    </subcellularLocation>
</comment>
<name>A0ABM3K6X6_BACDO</name>
<dbReference type="GeneID" id="105228189"/>
<dbReference type="SUPFAM" id="SSF48652">
    <property type="entry name" value="Tetraspanin"/>
    <property type="match status" value="1"/>
</dbReference>
<feature type="transmembrane region" description="Helical" evidence="5">
    <location>
        <begin position="59"/>
        <end position="83"/>
    </location>
</feature>
<dbReference type="PANTHER" id="PTHR19282">
    <property type="entry name" value="TETRASPANIN"/>
    <property type="match status" value="1"/>
</dbReference>
<evidence type="ECO:0000313" key="6">
    <source>
        <dbReference type="Proteomes" id="UP001652620"/>
    </source>
</evidence>
<dbReference type="PRINTS" id="PR00259">
    <property type="entry name" value="TMFOUR"/>
</dbReference>
<feature type="transmembrane region" description="Helical" evidence="5">
    <location>
        <begin position="9"/>
        <end position="33"/>
    </location>
</feature>
<dbReference type="PANTHER" id="PTHR19282:SF428">
    <property type="entry name" value="TETRASPANIN 68C, ISOFORM A"/>
    <property type="match status" value="1"/>
</dbReference>
<evidence type="ECO:0000256" key="3">
    <source>
        <dbReference type="ARBA" id="ARBA00022989"/>
    </source>
</evidence>
<evidence type="ECO:0000256" key="4">
    <source>
        <dbReference type="ARBA" id="ARBA00023136"/>
    </source>
</evidence>
<keyword evidence="2 5" id="KW-0812">Transmembrane</keyword>
<dbReference type="Gene3D" id="1.10.1450.10">
    <property type="entry name" value="Tetraspanin"/>
    <property type="match status" value="1"/>
</dbReference>
<dbReference type="RefSeq" id="XP_049317236.1">
    <property type="nucleotide sequence ID" value="XM_049461279.1"/>
</dbReference>
<evidence type="ECO:0000256" key="5">
    <source>
        <dbReference type="SAM" id="Phobius"/>
    </source>
</evidence>
<keyword evidence="6" id="KW-1185">Reference proteome</keyword>
<keyword evidence="4 5" id="KW-0472">Membrane</keyword>
<dbReference type="Proteomes" id="UP001652620">
    <property type="component" value="Unplaced"/>
</dbReference>
<dbReference type="InterPro" id="IPR018499">
    <property type="entry name" value="Tetraspanin/Peripherin"/>
</dbReference>
<keyword evidence="3 5" id="KW-1133">Transmembrane helix</keyword>
<gene>
    <name evidence="7" type="primary">LOC105228189</name>
</gene>
<evidence type="ECO:0000256" key="2">
    <source>
        <dbReference type="ARBA" id="ARBA00022692"/>
    </source>
</evidence>
<organism evidence="6 7">
    <name type="scientific">Bactrocera dorsalis</name>
    <name type="common">Oriental fruit fly</name>
    <name type="synonym">Dacus dorsalis</name>
    <dbReference type="NCBI Taxonomy" id="27457"/>
    <lineage>
        <taxon>Eukaryota</taxon>
        <taxon>Metazoa</taxon>
        <taxon>Ecdysozoa</taxon>
        <taxon>Arthropoda</taxon>
        <taxon>Hexapoda</taxon>
        <taxon>Insecta</taxon>
        <taxon>Pterygota</taxon>
        <taxon>Neoptera</taxon>
        <taxon>Endopterygota</taxon>
        <taxon>Diptera</taxon>
        <taxon>Brachycera</taxon>
        <taxon>Muscomorpha</taxon>
        <taxon>Tephritoidea</taxon>
        <taxon>Tephritidae</taxon>
        <taxon>Bactrocera</taxon>
        <taxon>Bactrocera</taxon>
    </lineage>
</organism>